<feature type="signal peptide" evidence="1">
    <location>
        <begin position="1"/>
        <end position="20"/>
    </location>
</feature>
<dbReference type="PANTHER" id="PTHR48098">
    <property type="entry name" value="ENTEROCHELIN ESTERASE-RELATED"/>
    <property type="match status" value="1"/>
</dbReference>
<dbReference type="Proteomes" id="UP000282977">
    <property type="component" value="Unassembled WGS sequence"/>
</dbReference>
<dbReference type="Pfam" id="PF00756">
    <property type="entry name" value="Esterase"/>
    <property type="match status" value="1"/>
</dbReference>
<dbReference type="RefSeq" id="WP_127690245.1">
    <property type="nucleotide sequence ID" value="NZ_RZUL01000002.1"/>
</dbReference>
<comment type="caution">
    <text evidence="2">The sequence shown here is derived from an EMBL/GenBank/DDBJ whole genome shotgun (WGS) entry which is preliminary data.</text>
</comment>
<evidence type="ECO:0000313" key="3">
    <source>
        <dbReference type="Proteomes" id="UP000282977"/>
    </source>
</evidence>
<dbReference type="SUPFAM" id="SSF53474">
    <property type="entry name" value="alpha/beta-Hydrolases"/>
    <property type="match status" value="1"/>
</dbReference>
<dbReference type="InterPro" id="IPR000801">
    <property type="entry name" value="Esterase-like"/>
</dbReference>
<keyword evidence="2" id="KW-0378">Hydrolase</keyword>
<sequence length="310" mass="33842">MRWIILMLATLGLLTGKALAQPPAQGRLVTLADFPSAHVAPRTVTIWLPPGYDAGRRRYPVVYMHDGQNLFDAKAANFGVEWGMDEAVSRLAARSAARPAIIVGMASTPARYQEYMPRKIYDRLPPAYAQAVRDTQKGEPVSDAYLRFIVAEVKPYVDRHFRTLAGPADTAIMGSSMGGLISIYALGEYPQVFGSAAALSVHWPLVAADAAAKVGADAPGQVAAAFAAWLKNTQIDPKRNRLYMDHGTATLDQHYPPFAAAMEAMLPTLGWQAGPRWESRVFTGTAHNEQAWSERVDIPLVFLLGPAKQR</sequence>
<name>A0A437J978_9SPHN</name>
<evidence type="ECO:0000256" key="1">
    <source>
        <dbReference type="SAM" id="SignalP"/>
    </source>
</evidence>
<dbReference type="OrthoDB" id="5523653at2"/>
<dbReference type="InterPro" id="IPR050583">
    <property type="entry name" value="Mycobacterial_A85_antigen"/>
</dbReference>
<dbReference type="PANTHER" id="PTHR48098:SF6">
    <property type="entry name" value="FERRI-BACILLIBACTIN ESTERASE BESA"/>
    <property type="match status" value="1"/>
</dbReference>
<keyword evidence="3" id="KW-1185">Reference proteome</keyword>
<feature type="chain" id="PRO_5019454686" evidence="1">
    <location>
        <begin position="21"/>
        <end position="310"/>
    </location>
</feature>
<evidence type="ECO:0000313" key="2">
    <source>
        <dbReference type="EMBL" id="RVT42059.1"/>
    </source>
</evidence>
<organism evidence="2 3">
    <name type="scientific">Sphingobium algorifonticola</name>
    <dbReference type="NCBI Taxonomy" id="2008318"/>
    <lineage>
        <taxon>Bacteria</taxon>
        <taxon>Pseudomonadati</taxon>
        <taxon>Pseudomonadota</taxon>
        <taxon>Alphaproteobacteria</taxon>
        <taxon>Sphingomonadales</taxon>
        <taxon>Sphingomonadaceae</taxon>
        <taxon>Sphingobium</taxon>
    </lineage>
</organism>
<protein>
    <submittedName>
        <fullName evidence="2">Alpha/beta hydrolase</fullName>
    </submittedName>
</protein>
<dbReference type="GO" id="GO:0016787">
    <property type="term" value="F:hydrolase activity"/>
    <property type="evidence" value="ECO:0007669"/>
    <property type="project" value="UniProtKB-KW"/>
</dbReference>
<dbReference type="AlphaFoldDB" id="A0A437J978"/>
<proteinExistence type="predicted"/>
<dbReference type="InterPro" id="IPR029058">
    <property type="entry name" value="AB_hydrolase_fold"/>
</dbReference>
<gene>
    <name evidence="2" type="ORF">ENE74_07440</name>
</gene>
<dbReference type="EMBL" id="RZUL01000002">
    <property type="protein sequence ID" value="RVT42059.1"/>
    <property type="molecule type" value="Genomic_DNA"/>
</dbReference>
<accession>A0A437J978</accession>
<keyword evidence="1" id="KW-0732">Signal</keyword>
<reference evidence="2 3" key="1">
    <citation type="submission" date="2019-01" db="EMBL/GenBank/DDBJ databases">
        <authorList>
            <person name="Chen W.-M."/>
        </authorList>
    </citation>
    <scope>NUCLEOTIDE SEQUENCE [LARGE SCALE GENOMIC DNA]</scope>
    <source>
        <strain evidence="2 3">TLA-22</strain>
    </source>
</reference>
<dbReference type="Gene3D" id="3.40.50.1820">
    <property type="entry name" value="alpha/beta hydrolase"/>
    <property type="match status" value="1"/>
</dbReference>